<dbReference type="SUPFAM" id="SSF50182">
    <property type="entry name" value="Sm-like ribonucleoproteins"/>
    <property type="match status" value="1"/>
</dbReference>
<feature type="transmembrane region" description="Helical" evidence="7">
    <location>
        <begin position="62"/>
        <end position="84"/>
    </location>
</feature>
<keyword evidence="6 7" id="KW-0472">Membrane</keyword>
<dbReference type="Gene3D" id="1.10.287.1260">
    <property type="match status" value="1"/>
</dbReference>
<dbReference type="GO" id="GO:0008381">
    <property type="term" value="F:mechanosensitive monoatomic ion channel activity"/>
    <property type="evidence" value="ECO:0007669"/>
    <property type="project" value="InterPro"/>
</dbReference>
<evidence type="ECO:0000256" key="6">
    <source>
        <dbReference type="ARBA" id="ARBA00023136"/>
    </source>
</evidence>
<dbReference type="EMBL" id="CP017781">
    <property type="protein sequence ID" value="AOZ70330.1"/>
    <property type="molecule type" value="Genomic_DNA"/>
</dbReference>
<evidence type="ECO:0000256" key="3">
    <source>
        <dbReference type="ARBA" id="ARBA00022475"/>
    </source>
</evidence>
<keyword evidence="3" id="KW-1003">Cell membrane</keyword>
<dbReference type="Pfam" id="PF21088">
    <property type="entry name" value="MS_channel_1st"/>
    <property type="match status" value="1"/>
</dbReference>
<evidence type="ECO:0000256" key="1">
    <source>
        <dbReference type="ARBA" id="ARBA00004651"/>
    </source>
</evidence>
<dbReference type="SUPFAM" id="SSF82861">
    <property type="entry name" value="Mechanosensitive channel protein MscS (YggB), transmembrane region"/>
    <property type="match status" value="1"/>
</dbReference>
<dbReference type="GO" id="GO:0005886">
    <property type="term" value="C:plasma membrane"/>
    <property type="evidence" value="ECO:0007669"/>
    <property type="project" value="UniProtKB-SubCell"/>
</dbReference>
<feature type="domain" description="Mechanosensitive ion channel MscS" evidence="8">
    <location>
        <begin position="112"/>
        <end position="177"/>
    </location>
</feature>
<dbReference type="InterPro" id="IPR049278">
    <property type="entry name" value="MS_channel_C"/>
</dbReference>
<evidence type="ECO:0000313" key="12">
    <source>
        <dbReference type="Proteomes" id="UP000176562"/>
    </source>
</evidence>
<dbReference type="Pfam" id="PF00924">
    <property type="entry name" value="MS_channel_2nd"/>
    <property type="match status" value="1"/>
</dbReference>
<dbReference type="PANTHER" id="PTHR30221:SF1">
    <property type="entry name" value="SMALL-CONDUCTANCE MECHANOSENSITIVE CHANNEL"/>
    <property type="match status" value="1"/>
</dbReference>
<comment type="similarity">
    <text evidence="2 7">Belongs to the MscS (TC 1.A.23) family.</text>
</comment>
<dbReference type="SUPFAM" id="SSF82689">
    <property type="entry name" value="Mechanosensitive channel protein MscS (YggB), C-terminal domain"/>
    <property type="match status" value="1"/>
</dbReference>
<comment type="subcellular location">
    <subcellularLocation>
        <location evidence="7">Cell inner membrane</location>
        <topology evidence="7">Multi-pass membrane protein</topology>
    </subcellularLocation>
    <subcellularLocation>
        <location evidence="1">Cell membrane</location>
        <topology evidence="1">Multi-pass membrane protein</topology>
    </subcellularLocation>
</comment>
<comment type="function">
    <text evidence="7">Mechanosensitive channel that participates in the regulation of osmotic pressure changes within the cell, opening in response to stretch forces in the membrane lipid bilayer, without the need for other proteins. Contributes to normal resistance to hypoosmotic shock. Forms an ion channel of 1.0 nanosiemens conductance with a slight preference for anions.</text>
</comment>
<dbReference type="InterPro" id="IPR049142">
    <property type="entry name" value="MS_channel_1st"/>
</dbReference>
<sequence length="284" mass="31114">METLDLQSLQDLVTPDRIDALIEFTLNLLYATAIILLSFLLSGWARTRIERLAERHPRLDPTLFGFLASMVKYLILAMGAIFVLNRFGIQTTSLVALIGAAGLAIGLALQGTLSNFAAGVMIILFRPFRVGHYIEAGSEAGTVRQIALFFTELRTYDGLQIIVPNSDIWSSAIKNYSVNATRMIDLTIGVAYTADLKTAQATMLRLAKADPRVLAEPAPFIKVKELGESSVDFTFRVWTKSDDWWATKCDLTQAIKEAFDSEGVGIPFPTRTLVVEGAALPAPA</sequence>
<dbReference type="InterPro" id="IPR006685">
    <property type="entry name" value="MscS_channel_2nd"/>
</dbReference>
<gene>
    <name evidence="11" type="ORF">LPB142_14205</name>
</gene>
<dbReference type="PANTHER" id="PTHR30221">
    <property type="entry name" value="SMALL-CONDUCTANCE MECHANOSENSITIVE CHANNEL"/>
    <property type="match status" value="1"/>
</dbReference>
<feature type="transmembrane region" description="Helical" evidence="7">
    <location>
        <begin position="96"/>
        <end position="125"/>
    </location>
</feature>
<keyword evidence="12" id="KW-1185">Reference proteome</keyword>
<feature type="domain" description="Mechanosensitive ion channel transmembrane helices 2/3" evidence="10">
    <location>
        <begin position="70"/>
        <end position="110"/>
    </location>
</feature>
<feature type="domain" description="Mechanosensitive ion channel MscS C-terminal" evidence="9">
    <location>
        <begin position="184"/>
        <end position="266"/>
    </location>
</feature>
<keyword evidence="7" id="KW-0813">Transport</keyword>
<evidence type="ECO:0000256" key="7">
    <source>
        <dbReference type="RuleBase" id="RU369025"/>
    </source>
</evidence>
<dbReference type="InterPro" id="IPR023408">
    <property type="entry name" value="MscS_beta-dom_sf"/>
</dbReference>
<keyword evidence="4 7" id="KW-0812">Transmembrane</keyword>
<name>A0A1D9MEY0_9RHOB</name>
<evidence type="ECO:0000259" key="8">
    <source>
        <dbReference type="Pfam" id="PF00924"/>
    </source>
</evidence>
<dbReference type="InterPro" id="IPR010920">
    <property type="entry name" value="LSM_dom_sf"/>
</dbReference>
<keyword evidence="7" id="KW-0406">Ion transport</keyword>
<organism evidence="11 12">
    <name type="scientific">Rhodobacter xanthinilyticus</name>
    <dbReference type="NCBI Taxonomy" id="1850250"/>
    <lineage>
        <taxon>Bacteria</taxon>
        <taxon>Pseudomonadati</taxon>
        <taxon>Pseudomonadota</taxon>
        <taxon>Alphaproteobacteria</taxon>
        <taxon>Rhodobacterales</taxon>
        <taxon>Rhodobacter group</taxon>
        <taxon>Rhodobacter</taxon>
    </lineage>
</organism>
<dbReference type="InterPro" id="IPR011066">
    <property type="entry name" value="MscS_channel_C_sf"/>
</dbReference>
<dbReference type="KEGG" id="rhp:LPB142_14205"/>
<dbReference type="Proteomes" id="UP000176562">
    <property type="component" value="Chromosome"/>
</dbReference>
<proteinExistence type="inferred from homology"/>
<dbReference type="Gene3D" id="2.30.30.60">
    <property type="match status" value="1"/>
</dbReference>
<dbReference type="STRING" id="1850250.LPB142_14205"/>
<dbReference type="Gene3D" id="3.30.70.100">
    <property type="match status" value="1"/>
</dbReference>
<protein>
    <recommendedName>
        <fullName evidence="7">Small-conductance mechanosensitive channel</fullName>
    </recommendedName>
</protein>
<evidence type="ECO:0000259" key="9">
    <source>
        <dbReference type="Pfam" id="PF21082"/>
    </source>
</evidence>
<accession>A0A1D9MEY0</accession>
<comment type="caution">
    <text evidence="7">Lacks conserved residue(s) required for the propagation of feature annotation.</text>
</comment>
<evidence type="ECO:0000313" key="11">
    <source>
        <dbReference type="EMBL" id="AOZ70330.1"/>
    </source>
</evidence>
<keyword evidence="7" id="KW-0407">Ion channel</keyword>
<reference evidence="11 12" key="1">
    <citation type="submission" date="2016-10" db="EMBL/GenBank/DDBJ databases">
        <title>Rhodobacter sp. LPB0142, isolated from sea water.</title>
        <authorList>
            <person name="Kim E."/>
            <person name="Yi H."/>
        </authorList>
    </citation>
    <scope>NUCLEOTIDE SEQUENCE [LARGE SCALE GENOMIC DNA]</scope>
    <source>
        <strain evidence="11 12">LPB0142</strain>
    </source>
</reference>
<evidence type="ECO:0000259" key="10">
    <source>
        <dbReference type="Pfam" id="PF21088"/>
    </source>
</evidence>
<keyword evidence="5 7" id="KW-1133">Transmembrane helix</keyword>
<dbReference type="Pfam" id="PF21082">
    <property type="entry name" value="MS_channel_3rd"/>
    <property type="match status" value="1"/>
</dbReference>
<evidence type="ECO:0000256" key="4">
    <source>
        <dbReference type="ARBA" id="ARBA00022692"/>
    </source>
</evidence>
<dbReference type="InterPro" id="IPR045275">
    <property type="entry name" value="MscS_archaea/bacteria_type"/>
</dbReference>
<evidence type="ECO:0000256" key="5">
    <source>
        <dbReference type="ARBA" id="ARBA00022989"/>
    </source>
</evidence>
<dbReference type="RefSeq" id="WP_068765332.1">
    <property type="nucleotide sequence ID" value="NZ_CP017781.1"/>
</dbReference>
<dbReference type="AlphaFoldDB" id="A0A1D9MEY0"/>
<keyword evidence="7" id="KW-0997">Cell inner membrane</keyword>
<dbReference type="InterPro" id="IPR011014">
    <property type="entry name" value="MscS_channel_TM-2"/>
</dbReference>
<evidence type="ECO:0000256" key="2">
    <source>
        <dbReference type="ARBA" id="ARBA00008017"/>
    </source>
</evidence>
<comment type="subunit">
    <text evidence="7">Homoheptamer.</text>
</comment>
<feature type="transmembrane region" description="Helical" evidence="7">
    <location>
        <begin position="20"/>
        <end position="41"/>
    </location>
</feature>